<dbReference type="InterPro" id="IPR050339">
    <property type="entry name" value="CC_SR_Kinase"/>
</dbReference>
<evidence type="ECO:0000313" key="13">
    <source>
        <dbReference type="EMBL" id="CAC5375110.1"/>
    </source>
</evidence>
<dbReference type="GO" id="GO:0005524">
    <property type="term" value="F:ATP binding"/>
    <property type="evidence" value="ECO:0007669"/>
    <property type="project" value="UniProtKB-UniRule"/>
</dbReference>
<dbReference type="Pfam" id="PF13393">
    <property type="entry name" value="tRNA-synt_His"/>
    <property type="match status" value="1"/>
</dbReference>
<dbReference type="SMART" id="SM00220">
    <property type="entry name" value="S_TKc"/>
    <property type="match status" value="1"/>
</dbReference>
<dbReference type="InterPro" id="IPR036621">
    <property type="entry name" value="Anticodon-bd_dom_sf"/>
</dbReference>
<dbReference type="Gene3D" id="1.10.510.10">
    <property type="entry name" value="Transferase(Phosphotransferase) domain 1"/>
    <property type="match status" value="2"/>
</dbReference>
<evidence type="ECO:0000256" key="3">
    <source>
        <dbReference type="ARBA" id="ARBA00022679"/>
    </source>
</evidence>
<dbReference type="SUPFAM" id="SSF55681">
    <property type="entry name" value="Class II aaRS and biotin synthetases"/>
    <property type="match status" value="1"/>
</dbReference>
<evidence type="ECO:0000256" key="1">
    <source>
        <dbReference type="ARBA" id="ARBA00012513"/>
    </source>
</evidence>
<reference evidence="13 14" key="1">
    <citation type="submission" date="2020-06" db="EMBL/GenBank/DDBJ databases">
        <authorList>
            <person name="Li R."/>
            <person name="Bekaert M."/>
        </authorList>
    </citation>
    <scope>NUCLEOTIDE SEQUENCE [LARGE SCALE GENOMIC DNA]</scope>
    <source>
        <strain evidence="14">wild</strain>
    </source>
</reference>
<dbReference type="InterPro" id="IPR041715">
    <property type="entry name" value="HisRS-like_core"/>
</dbReference>
<dbReference type="Gene3D" id="3.30.930.10">
    <property type="entry name" value="Bira Bifunctional Protein, Domain 2"/>
    <property type="match status" value="1"/>
</dbReference>
<evidence type="ECO:0000256" key="4">
    <source>
        <dbReference type="ARBA" id="ARBA00022741"/>
    </source>
</evidence>
<evidence type="ECO:0000256" key="11">
    <source>
        <dbReference type="SAM" id="MobiDB-lite"/>
    </source>
</evidence>
<dbReference type="PANTHER" id="PTHR11042">
    <property type="entry name" value="EUKARYOTIC TRANSLATION INITIATION FACTOR 2-ALPHA KINASE EIF2-ALPHA KINASE -RELATED"/>
    <property type="match status" value="1"/>
</dbReference>
<dbReference type="Pfam" id="PF12745">
    <property type="entry name" value="HGTP_anticodon2"/>
    <property type="match status" value="1"/>
</dbReference>
<keyword evidence="4 10" id="KW-0547">Nucleotide-binding</keyword>
<accession>A0A6J8AXG9</accession>
<dbReference type="Pfam" id="PF00069">
    <property type="entry name" value="Pkinase"/>
    <property type="match status" value="3"/>
</dbReference>
<dbReference type="InterPro" id="IPR000719">
    <property type="entry name" value="Prot_kinase_dom"/>
</dbReference>
<keyword evidence="14" id="KW-1185">Reference proteome</keyword>
<evidence type="ECO:0000256" key="2">
    <source>
        <dbReference type="ARBA" id="ARBA00022527"/>
    </source>
</evidence>
<feature type="binding site" evidence="10">
    <location>
        <position position="251"/>
    </location>
    <ligand>
        <name>ATP</name>
        <dbReference type="ChEBI" id="CHEBI:30616"/>
    </ligand>
</feature>
<feature type="domain" description="Protein kinase" evidence="12">
    <location>
        <begin position="1"/>
        <end position="163"/>
    </location>
</feature>
<dbReference type="InterPro" id="IPR017441">
    <property type="entry name" value="Protein_kinase_ATP_BS"/>
</dbReference>
<dbReference type="FunFam" id="3.40.50.800:FF:000009">
    <property type="entry name" value="Eukaryotic translation initiation factor 2-alpha kinase"/>
    <property type="match status" value="1"/>
</dbReference>
<protein>
    <recommendedName>
        <fullName evidence="1">non-specific serine/threonine protein kinase</fullName>
        <ecNumber evidence="1">2.7.11.1</ecNumber>
    </recommendedName>
</protein>
<evidence type="ECO:0000256" key="8">
    <source>
        <dbReference type="ARBA" id="ARBA00047899"/>
    </source>
</evidence>
<keyword evidence="6 10" id="KW-0067">ATP-binding</keyword>
<dbReference type="CDD" id="cd14046">
    <property type="entry name" value="STKc_EIF2AK4_GCN2_rpt2"/>
    <property type="match status" value="1"/>
</dbReference>
<feature type="region of interest" description="Disordered" evidence="11">
    <location>
        <begin position="292"/>
        <end position="327"/>
    </location>
</feature>
<dbReference type="EMBL" id="CACVKT020002100">
    <property type="protein sequence ID" value="CAC5375110.1"/>
    <property type="molecule type" value="Genomic_DNA"/>
</dbReference>
<dbReference type="GO" id="GO:0007165">
    <property type="term" value="P:signal transduction"/>
    <property type="evidence" value="ECO:0007669"/>
    <property type="project" value="UniProtKB-ARBA"/>
</dbReference>
<evidence type="ECO:0000256" key="6">
    <source>
        <dbReference type="ARBA" id="ARBA00022840"/>
    </source>
</evidence>
<sequence length="1283" mass="144939">MDYSGGASLNIHITESRPLSVDIIKAYTEEILYGLEYLHKKDVVHKYLRASSIVVDKNGRIRIGDYSIDKRLSDLYYAVESSRPGVHFTGERELIPVRGGKKGDVYQLGLILLSVAIGLDADPDKPEIPQNFPPVFQDFLTKCLMKDERHRWSVYQLLDHSFIKEELPHTIHYAPHKPAVTEEVEKKKDVNKDNDSEDDDLADLPFITALEASGQSRLTNEFEVLRSLGKGGFGDVIEVRNKLDRRKYAIKRIPLNPKSKYFNKKITREVKLLSRLNHENVVRYYNSWIETSEDPAHSDSSTSTSTTTGTGTGTGKTQTTSDSSSLMKNSLNFTDDIEKFAPQARDVSVEWSMSYNTTGIQKIHDDSSDSEDEAEVFGTSFFGKMDTSDDVLFEHDSSDKSEDEEAGINKSNKNIQPEQVAKLQYLYIQMEFCERSTLRNCIDAGLYLDINRLWRFFREIVEGLVHIHEQGMIHRDLKPVNIFLDSNDHVKIGDFGLATTSVLASQPNIDATMFSLSALESREGVSKSMSRSDGAGDLTGKVGTALYVSPEMMTKMSYSQKVDMYSLGVIFFEMCYRPLTTGMERVQILANLRSKDIIFPEDFDQLEMKNQTSILKMLMNHDPSQRPTSAELLKSEYMPPPQLEEAEQNEILRSTISDPHSKAYKRLINELFSQTITSADDHLYDSDFHKGGITIKTALTNELVYENLIRIFQKHGAIPVLSPFFMPKSSVYDKSENYPCFMDHSGLLVGLPFDLRTPFARYIARNNITNLKRYCIGKVFRTKKLHKLHPRELTECAFDIVTSSQGRASNNTNNSPESRSYYIKINHVTILRAVLMHTGIEDHLFDDVMTALSGPKVDSKTHTKSLQTLGLSEQVISSLLNILEMEGPFAKISSFLRCITKTKGEAASLAKQGLHELETVINHAMSMGCKLQMIVSLGFLYSVHQYSGVIFQVMCDHRKKNRNIPDVLAVGGRFDDLISKFHSPITHSLSQQYSITQHAVGVSIHFEKIVSALVDYPEYQPCSRCDVLVCAIGHKPMLKDRMTIIKDLWAAGLKAELLLETIQAQEDIQDICRSAGISHMVVIKDGDSVKVRSIDKDKIAEKKLTPNDQSLTEFLLQKIQSNKTEQNDTKSQLGVCNITFSQPHSETVQSQSNYSNMTLNFIFIMMEGKLALNTRKKYELQIHGKVTTNLSWLPGKSCDVVAVELNAPVIKTVAAYLELNGNQKDFNLSIGSIIEKHPKHRKYLSNVFDQIFELKFERKTGNDKGCDFIVLYGLKDDSVKLLS</sequence>
<dbReference type="InterPro" id="IPR011009">
    <property type="entry name" value="Kinase-like_dom_sf"/>
</dbReference>
<proteinExistence type="inferred from homology"/>
<feature type="domain" description="Protein kinase" evidence="12">
    <location>
        <begin position="222"/>
        <end position="638"/>
    </location>
</feature>
<feature type="compositionally biased region" description="Low complexity" evidence="11">
    <location>
        <begin position="298"/>
        <end position="325"/>
    </location>
</feature>
<feature type="region of interest" description="Disordered" evidence="11">
    <location>
        <begin position="394"/>
        <end position="413"/>
    </location>
</feature>
<dbReference type="GO" id="GO:0005737">
    <property type="term" value="C:cytoplasm"/>
    <property type="evidence" value="ECO:0007669"/>
    <property type="project" value="TreeGrafter"/>
</dbReference>
<dbReference type="Gene3D" id="3.40.50.800">
    <property type="entry name" value="Anticodon-binding domain"/>
    <property type="match status" value="1"/>
</dbReference>
<name>A0A6J8AXG9_MYTCO</name>
<keyword evidence="3 13" id="KW-0808">Transferase</keyword>
<dbReference type="FunFam" id="3.30.200.20:FF:000722">
    <property type="entry name" value="eIF-2-alpha kinase GCN2"/>
    <property type="match status" value="1"/>
</dbReference>
<dbReference type="PROSITE" id="PS00108">
    <property type="entry name" value="PROTEIN_KINASE_ST"/>
    <property type="match status" value="1"/>
</dbReference>
<dbReference type="PROSITE" id="PS00107">
    <property type="entry name" value="PROTEIN_KINASE_ATP"/>
    <property type="match status" value="1"/>
</dbReference>
<evidence type="ECO:0000256" key="5">
    <source>
        <dbReference type="ARBA" id="ARBA00022777"/>
    </source>
</evidence>
<dbReference type="EC" id="2.7.11.1" evidence="1"/>
<dbReference type="Proteomes" id="UP000507470">
    <property type="component" value="Unassembled WGS sequence"/>
</dbReference>
<keyword evidence="2" id="KW-0723">Serine/threonine-protein kinase</keyword>
<organism evidence="13 14">
    <name type="scientific">Mytilus coruscus</name>
    <name type="common">Sea mussel</name>
    <dbReference type="NCBI Taxonomy" id="42192"/>
    <lineage>
        <taxon>Eukaryota</taxon>
        <taxon>Metazoa</taxon>
        <taxon>Spiralia</taxon>
        <taxon>Lophotrochozoa</taxon>
        <taxon>Mollusca</taxon>
        <taxon>Bivalvia</taxon>
        <taxon>Autobranchia</taxon>
        <taxon>Pteriomorphia</taxon>
        <taxon>Mytilida</taxon>
        <taxon>Mytiloidea</taxon>
        <taxon>Mytilidae</taxon>
        <taxon>Mytilinae</taxon>
        <taxon>Mytilus</taxon>
    </lineage>
</organism>
<comment type="similarity">
    <text evidence="7">Belongs to the protein kinase superfamily. Ser/Thr protein kinase family. GCN2 subfamily.</text>
</comment>
<keyword evidence="5" id="KW-0418">Kinase</keyword>
<evidence type="ECO:0000259" key="12">
    <source>
        <dbReference type="PROSITE" id="PS50011"/>
    </source>
</evidence>
<dbReference type="PANTHER" id="PTHR11042:SF136">
    <property type="entry name" value="EIF-2-ALPHA KINASE GCN2"/>
    <property type="match status" value="1"/>
</dbReference>
<dbReference type="InterPro" id="IPR008271">
    <property type="entry name" value="Ser/Thr_kinase_AS"/>
</dbReference>
<comment type="catalytic activity">
    <reaction evidence="8">
        <text>L-threonyl-[protein] + ATP = O-phospho-L-threonyl-[protein] + ADP + H(+)</text>
        <dbReference type="Rhea" id="RHEA:46608"/>
        <dbReference type="Rhea" id="RHEA-COMP:11060"/>
        <dbReference type="Rhea" id="RHEA-COMP:11605"/>
        <dbReference type="ChEBI" id="CHEBI:15378"/>
        <dbReference type="ChEBI" id="CHEBI:30013"/>
        <dbReference type="ChEBI" id="CHEBI:30616"/>
        <dbReference type="ChEBI" id="CHEBI:61977"/>
        <dbReference type="ChEBI" id="CHEBI:456216"/>
        <dbReference type="EC" id="2.7.11.1"/>
    </reaction>
</comment>
<evidence type="ECO:0000313" key="14">
    <source>
        <dbReference type="Proteomes" id="UP000507470"/>
    </source>
</evidence>
<evidence type="ECO:0000256" key="7">
    <source>
        <dbReference type="ARBA" id="ARBA00037982"/>
    </source>
</evidence>
<dbReference type="InterPro" id="IPR045864">
    <property type="entry name" value="aa-tRNA-synth_II/BPL/LPL"/>
</dbReference>
<gene>
    <name evidence="13" type="ORF">MCOR_12246</name>
</gene>
<dbReference type="SUPFAM" id="SSF56112">
    <property type="entry name" value="Protein kinase-like (PK-like)"/>
    <property type="match status" value="2"/>
</dbReference>
<dbReference type="GO" id="GO:0004694">
    <property type="term" value="F:eukaryotic translation initiation factor 2alpha kinase activity"/>
    <property type="evidence" value="ECO:0007669"/>
    <property type="project" value="UniProtKB-ARBA"/>
</dbReference>
<dbReference type="OrthoDB" id="6778822at2759"/>
<dbReference type="InterPro" id="IPR024435">
    <property type="entry name" value="HisRS-related_dom"/>
</dbReference>
<dbReference type="PROSITE" id="PS50011">
    <property type="entry name" value="PROTEIN_KINASE_DOM"/>
    <property type="match status" value="2"/>
</dbReference>
<comment type="catalytic activity">
    <reaction evidence="9">
        <text>L-seryl-[protein] + ATP = O-phospho-L-seryl-[protein] + ADP + H(+)</text>
        <dbReference type="Rhea" id="RHEA:17989"/>
        <dbReference type="Rhea" id="RHEA-COMP:9863"/>
        <dbReference type="Rhea" id="RHEA-COMP:11604"/>
        <dbReference type="ChEBI" id="CHEBI:15378"/>
        <dbReference type="ChEBI" id="CHEBI:29999"/>
        <dbReference type="ChEBI" id="CHEBI:30616"/>
        <dbReference type="ChEBI" id="CHEBI:83421"/>
        <dbReference type="ChEBI" id="CHEBI:456216"/>
        <dbReference type="EC" id="2.7.11.1"/>
    </reaction>
</comment>
<evidence type="ECO:0000256" key="9">
    <source>
        <dbReference type="ARBA" id="ARBA00048679"/>
    </source>
</evidence>
<evidence type="ECO:0000256" key="10">
    <source>
        <dbReference type="PROSITE-ProRule" id="PRU10141"/>
    </source>
</evidence>
<dbReference type="GO" id="GO:0005634">
    <property type="term" value="C:nucleus"/>
    <property type="evidence" value="ECO:0007669"/>
    <property type="project" value="TreeGrafter"/>
</dbReference>
<dbReference type="Gene3D" id="3.30.200.20">
    <property type="entry name" value="Phosphorylase Kinase, domain 1"/>
    <property type="match status" value="1"/>
</dbReference>